<dbReference type="SUPFAM" id="SSF55797">
    <property type="entry name" value="PR-1-like"/>
    <property type="match status" value="1"/>
</dbReference>
<dbReference type="Gene3D" id="3.40.33.10">
    <property type="entry name" value="CAP"/>
    <property type="match status" value="1"/>
</dbReference>
<feature type="domain" description="LysM" evidence="2">
    <location>
        <begin position="183"/>
        <end position="227"/>
    </location>
</feature>
<dbReference type="EMBL" id="UOEU01000796">
    <property type="protein sequence ID" value="VAW40466.1"/>
    <property type="molecule type" value="Genomic_DNA"/>
</dbReference>
<reference evidence="3" key="1">
    <citation type="submission" date="2018-06" db="EMBL/GenBank/DDBJ databases">
        <authorList>
            <person name="Zhirakovskaya E."/>
        </authorList>
    </citation>
    <scope>NUCLEOTIDE SEQUENCE</scope>
</reference>
<dbReference type="PROSITE" id="PS51782">
    <property type="entry name" value="LYSM"/>
    <property type="match status" value="3"/>
</dbReference>
<dbReference type="Gene3D" id="3.10.350.10">
    <property type="entry name" value="LysM domain"/>
    <property type="match status" value="3"/>
</dbReference>
<accession>A0A3B0W762</accession>
<evidence type="ECO:0000256" key="1">
    <source>
        <dbReference type="SAM" id="Phobius"/>
    </source>
</evidence>
<organism evidence="3">
    <name type="scientific">hydrothermal vent metagenome</name>
    <dbReference type="NCBI Taxonomy" id="652676"/>
    <lineage>
        <taxon>unclassified sequences</taxon>
        <taxon>metagenomes</taxon>
        <taxon>ecological metagenomes</taxon>
    </lineage>
</organism>
<dbReference type="InterPro" id="IPR036779">
    <property type="entry name" value="LysM_dom_sf"/>
</dbReference>
<feature type="domain" description="LysM" evidence="2">
    <location>
        <begin position="303"/>
        <end position="347"/>
    </location>
</feature>
<name>A0A3B0W762_9ZZZZ</name>
<keyword evidence="1" id="KW-0812">Transmembrane</keyword>
<gene>
    <name evidence="3" type="ORF">MNBD_CHLOROFLEXI01-835</name>
</gene>
<dbReference type="PANTHER" id="PTHR31157:SF1">
    <property type="entry name" value="SCP DOMAIN-CONTAINING PROTEIN"/>
    <property type="match status" value="1"/>
</dbReference>
<dbReference type="SUPFAM" id="SSF54106">
    <property type="entry name" value="LysM domain"/>
    <property type="match status" value="3"/>
</dbReference>
<evidence type="ECO:0000313" key="3">
    <source>
        <dbReference type="EMBL" id="VAW40466.1"/>
    </source>
</evidence>
<dbReference type="PANTHER" id="PTHR31157">
    <property type="entry name" value="SCP DOMAIN-CONTAINING PROTEIN"/>
    <property type="match status" value="1"/>
</dbReference>
<dbReference type="AlphaFoldDB" id="A0A3B0W762"/>
<dbReference type="InterPro" id="IPR035940">
    <property type="entry name" value="CAP_sf"/>
</dbReference>
<dbReference type="SMART" id="SM00257">
    <property type="entry name" value="LysM"/>
    <property type="match status" value="3"/>
</dbReference>
<sequence length="441" mass="46753">MSKKSMIGVLFFLFLLLGQVTAVQAQTASAIFQEVNGFRQNNGLVPFQYSNALAAAAQNQASYMAANNVFASHTGFGGSTPQSRAAAAGYVGRITENIVGGTGMTAARGLNWWINSPTHYSTLVTSRYQEAGTGFATNGSQNFYVLVVGQPSDVPPPPAADNSPPPLFITPITLAQPGEDGSIVHVVLEGQALWSLAAYYDLRLSDLLLYNSLLPDAIVQPGDRIIIRLADGQAPPPTPTPPTMHTVLEGQSLWSIALQYNVKLGDILWLNSLREDAILQPGELIRVRLAPDEAPPPTPTPILYHTVRSGQTLWEVAISYGLSLEELLALNGIEQDAILQPGDQLLIRTAPTPAILPTATAVSIPTTPLPSQTPTAVSTAVANTTPQPASLFIIATPMAETAVSSTPTNESPAITSMATILLVGLLIVGLVVVIVLRWELI</sequence>
<evidence type="ECO:0000259" key="2">
    <source>
        <dbReference type="PROSITE" id="PS51782"/>
    </source>
</evidence>
<dbReference type="InterPro" id="IPR014044">
    <property type="entry name" value="CAP_dom"/>
</dbReference>
<feature type="domain" description="LysM" evidence="2">
    <location>
        <begin position="243"/>
        <end position="287"/>
    </location>
</feature>
<keyword evidence="1" id="KW-0472">Membrane</keyword>
<protein>
    <recommendedName>
        <fullName evidence="2">LysM domain-containing protein</fullName>
    </recommendedName>
</protein>
<dbReference type="CDD" id="cd00118">
    <property type="entry name" value="LysM"/>
    <property type="match status" value="3"/>
</dbReference>
<dbReference type="InterPro" id="IPR018392">
    <property type="entry name" value="LysM"/>
</dbReference>
<feature type="transmembrane region" description="Helical" evidence="1">
    <location>
        <begin position="413"/>
        <end position="436"/>
    </location>
</feature>
<dbReference type="Pfam" id="PF01476">
    <property type="entry name" value="LysM"/>
    <property type="match status" value="3"/>
</dbReference>
<dbReference type="CDD" id="cd05379">
    <property type="entry name" value="CAP_bacterial"/>
    <property type="match status" value="1"/>
</dbReference>
<keyword evidence="1" id="KW-1133">Transmembrane helix</keyword>
<proteinExistence type="predicted"/>
<dbReference type="Pfam" id="PF00188">
    <property type="entry name" value="CAP"/>
    <property type="match status" value="1"/>
</dbReference>